<dbReference type="Gene3D" id="3.30.830.10">
    <property type="entry name" value="Metalloenzyme, LuxS/M16 peptidase-like"/>
    <property type="match status" value="2"/>
</dbReference>
<dbReference type="PANTHER" id="PTHR11851:SF186">
    <property type="entry name" value="INACTIVE METALLOPROTEASE YMFF-RELATED"/>
    <property type="match status" value="1"/>
</dbReference>
<proteinExistence type="predicted"/>
<dbReference type="OrthoDB" id="9762085at2"/>
<dbReference type="STRING" id="224999.GCA_001485475_01539"/>
<dbReference type="NCBIfam" id="NF047422">
    <property type="entry name" value="YfmF_fam"/>
    <property type="match status" value="1"/>
</dbReference>
<sequence>MGNLFKQKALENNINIHIYPTSKFKTINFYLFVHQELKKEIATKTALLPFVLKRGSQNFPTQRSMNLFLENLYGTSTDSDILKRGEVHVLEFYMEIPNPKFIGEENLIEEGLKVFQDVVQNPLTENGSFKKEYVDQEKEILKRNIESLYNDKFNYVIERCIQEMCEGEPFSIYKYGSVEDLQTIDSNNLYSYYNECITTCPMDLFILGDIDENKIEKLIKEMFFIQRKDIKKINTEFSEKIVEKPKYVEEKQDVNQGKLALGFRTNTKYGDSDYYALAVYNSILGGGPYSKLFQNVREKESLAYYAFSKLEKNKGLMLISSGIEFSKKDKALDIIGKQVEDMEKGNISAYEFDSAVKSLVNAFKEAADSPSAIIQSRLDGIINGVDETTDEIVDKLQKVTKDDVVNVAQKIKLDTIFFLNKID</sequence>
<dbReference type="InterPro" id="IPR007863">
    <property type="entry name" value="Peptidase_M16_C"/>
</dbReference>
<accession>A0A0U9HG57</accession>
<reference evidence="2" key="1">
    <citation type="journal article" date="2016" name="Genome Announc.">
        <title>Draft Genome Sequence of the Syntrophic Lactate-Degrading Bacterium Tepidanaerobacter syntrophicus JLT.</title>
        <authorList>
            <person name="Matsuura N."/>
            <person name="Ohashi A."/>
            <person name="Tourlousse D.M."/>
            <person name="Sekiguchi Y."/>
        </authorList>
    </citation>
    <scope>NUCLEOTIDE SEQUENCE [LARGE SCALE GENOMIC DNA]</scope>
    <source>
        <strain evidence="2">JL</strain>
    </source>
</reference>
<dbReference type="SUPFAM" id="SSF63411">
    <property type="entry name" value="LuxS/MPP-like metallohydrolase"/>
    <property type="match status" value="2"/>
</dbReference>
<dbReference type="InterPro" id="IPR011249">
    <property type="entry name" value="Metalloenz_LuxS/M16"/>
</dbReference>
<protein>
    <submittedName>
        <fullName evidence="2">Zn-dependent peptidase</fullName>
    </submittedName>
</protein>
<evidence type="ECO:0000259" key="1">
    <source>
        <dbReference type="Pfam" id="PF05193"/>
    </source>
</evidence>
<keyword evidence="3" id="KW-1185">Reference proteome</keyword>
<dbReference type="RefSeq" id="WP_059032927.1">
    <property type="nucleotide sequence ID" value="NZ_DF977002.1"/>
</dbReference>
<name>A0A0U9HG57_9FIRM</name>
<dbReference type="Pfam" id="PF05193">
    <property type="entry name" value="Peptidase_M16_C"/>
    <property type="match status" value="1"/>
</dbReference>
<dbReference type="PANTHER" id="PTHR11851">
    <property type="entry name" value="METALLOPROTEASE"/>
    <property type="match status" value="1"/>
</dbReference>
<dbReference type="GO" id="GO:0046872">
    <property type="term" value="F:metal ion binding"/>
    <property type="evidence" value="ECO:0007669"/>
    <property type="project" value="InterPro"/>
</dbReference>
<dbReference type="EMBL" id="DF977002">
    <property type="protein sequence ID" value="GAQ25510.1"/>
    <property type="molecule type" value="Genomic_DNA"/>
</dbReference>
<evidence type="ECO:0000313" key="3">
    <source>
        <dbReference type="Proteomes" id="UP000062160"/>
    </source>
</evidence>
<feature type="domain" description="Peptidase M16 C-terminal" evidence="1">
    <location>
        <begin position="184"/>
        <end position="359"/>
    </location>
</feature>
<dbReference type="Proteomes" id="UP000062160">
    <property type="component" value="Unassembled WGS sequence"/>
</dbReference>
<gene>
    <name evidence="2" type="ORF">TSYNT_835</name>
</gene>
<dbReference type="AlphaFoldDB" id="A0A0U9HG57"/>
<organism evidence="2">
    <name type="scientific">Tepidanaerobacter syntrophicus</name>
    <dbReference type="NCBI Taxonomy" id="224999"/>
    <lineage>
        <taxon>Bacteria</taxon>
        <taxon>Bacillati</taxon>
        <taxon>Bacillota</taxon>
        <taxon>Clostridia</taxon>
        <taxon>Thermosediminibacterales</taxon>
        <taxon>Tepidanaerobacteraceae</taxon>
        <taxon>Tepidanaerobacter</taxon>
    </lineage>
</organism>
<dbReference type="InterPro" id="IPR050361">
    <property type="entry name" value="MPP/UQCRC_Complex"/>
</dbReference>
<evidence type="ECO:0000313" key="2">
    <source>
        <dbReference type="EMBL" id="GAQ25510.1"/>
    </source>
</evidence>